<protein>
    <recommendedName>
        <fullName evidence="4">Cyclin C-terminal domain-containing protein</fullName>
    </recommendedName>
</protein>
<accession>L1K3Z4</accession>
<evidence type="ECO:0000313" key="3">
    <source>
        <dbReference type="Proteomes" id="UP000011087"/>
    </source>
</evidence>
<dbReference type="EnsemblProtists" id="EKX55277">
    <property type="protein sequence ID" value="EKX55277"/>
    <property type="gene ID" value="GUITHDRAFT_131518"/>
</dbReference>
<evidence type="ECO:0008006" key="4">
    <source>
        <dbReference type="Google" id="ProtNLM"/>
    </source>
</evidence>
<dbReference type="SUPFAM" id="SSF47954">
    <property type="entry name" value="Cyclin-like"/>
    <property type="match status" value="1"/>
</dbReference>
<dbReference type="Proteomes" id="UP000011087">
    <property type="component" value="Unassembled WGS sequence"/>
</dbReference>
<name>L1K3Z4_GUITC</name>
<reference evidence="1 3" key="1">
    <citation type="journal article" date="2012" name="Nature">
        <title>Algal genomes reveal evolutionary mosaicism and the fate of nucleomorphs.</title>
        <authorList>
            <consortium name="DOE Joint Genome Institute"/>
            <person name="Curtis B.A."/>
            <person name="Tanifuji G."/>
            <person name="Burki F."/>
            <person name="Gruber A."/>
            <person name="Irimia M."/>
            <person name="Maruyama S."/>
            <person name="Arias M.C."/>
            <person name="Ball S.G."/>
            <person name="Gile G.H."/>
            <person name="Hirakawa Y."/>
            <person name="Hopkins J.F."/>
            <person name="Kuo A."/>
            <person name="Rensing S.A."/>
            <person name="Schmutz J."/>
            <person name="Symeonidi A."/>
            <person name="Elias M."/>
            <person name="Eveleigh R.J."/>
            <person name="Herman E.K."/>
            <person name="Klute M.J."/>
            <person name="Nakayama T."/>
            <person name="Obornik M."/>
            <person name="Reyes-Prieto A."/>
            <person name="Armbrust E.V."/>
            <person name="Aves S.J."/>
            <person name="Beiko R.G."/>
            <person name="Coutinho P."/>
            <person name="Dacks J.B."/>
            <person name="Durnford D.G."/>
            <person name="Fast N.M."/>
            <person name="Green B.R."/>
            <person name="Grisdale C.J."/>
            <person name="Hempel F."/>
            <person name="Henrissat B."/>
            <person name="Hoppner M.P."/>
            <person name="Ishida K."/>
            <person name="Kim E."/>
            <person name="Koreny L."/>
            <person name="Kroth P.G."/>
            <person name="Liu Y."/>
            <person name="Malik S.B."/>
            <person name="Maier U.G."/>
            <person name="McRose D."/>
            <person name="Mock T."/>
            <person name="Neilson J.A."/>
            <person name="Onodera N.T."/>
            <person name="Poole A.M."/>
            <person name="Pritham E.J."/>
            <person name="Richards T.A."/>
            <person name="Rocap G."/>
            <person name="Roy S.W."/>
            <person name="Sarai C."/>
            <person name="Schaack S."/>
            <person name="Shirato S."/>
            <person name="Slamovits C.H."/>
            <person name="Spencer D.F."/>
            <person name="Suzuki S."/>
            <person name="Worden A.Z."/>
            <person name="Zauner S."/>
            <person name="Barry K."/>
            <person name="Bell C."/>
            <person name="Bharti A.K."/>
            <person name="Crow J.A."/>
            <person name="Grimwood J."/>
            <person name="Kramer R."/>
            <person name="Lindquist E."/>
            <person name="Lucas S."/>
            <person name="Salamov A."/>
            <person name="McFadden G.I."/>
            <person name="Lane C.E."/>
            <person name="Keeling P.J."/>
            <person name="Gray M.W."/>
            <person name="Grigoriev I.V."/>
            <person name="Archibald J.M."/>
        </authorList>
    </citation>
    <scope>NUCLEOTIDE SEQUENCE</scope>
    <source>
        <strain evidence="1 3">CCMP2712</strain>
    </source>
</reference>
<dbReference type="RefSeq" id="XP_005842257.1">
    <property type="nucleotide sequence ID" value="XM_005842200.1"/>
</dbReference>
<dbReference type="EMBL" id="JH992965">
    <property type="protein sequence ID" value="EKX55277.1"/>
    <property type="molecule type" value="Genomic_DNA"/>
</dbReference>
<reference evidence="2" key="3">
    <citation type="submission" date="2016-03" db="UniProtKB">
        <authorList>
            <consortium name="EnsemblProtists"/>
        </authorList>
    </citation>
    <scope>IDENTIFICATION</scope>
</reference>
<organism evidence="1">
    <name type="scientific">Guillardia theta (strain CCMP2712)</name>
    <name type="common">Cryptophyte</name>
    <dbReference type="NCBI Taxonomy" id="905079"/>
    <lineage>
        <taxon>Eukaryota</taxon>
        <taxon>Cryptophyceae</taxon>
        <taxon>Pyrenomonadales</taxon>
        <taxon>Geminigeraceae</taxon>
        <taxon>Guillardia</taxon>
    </lineage>
</organism>
<evidence type="ECO:0000313" key="2">
    <source>
        <dbReference type="EnsemblProtists" id="EKX55277"/>
    </source>
</evidence>
<gene>
    <name evidence="1" type="ORF">GUITHDRAFT_131518</name>
</gene>
<reference evidence="3" key="2">
    <citation type="submission" date="2012-11" db="EMBL/GenBank/DDBJ databases">
        <authorList>
            <person name="Kuo A."/>
            <person name="Curtis B.A."/>
            <person name="Tanifuji G."/>
            <person name="Burki F."/>
            <person name="Gruber A."/>
            <person name="Irimia M."/>
            <person name="Maruyama S."/>
            <person name="Arias M.C."/>
            <person name="Ball S.G."/>
            <person name="Gile G.H."/>
            <person name="Hirakawa Y."/>
            <person name="Hopkins J.F."/>
            <person name="Rensing S.A."/>
            <person name="Schmutz J."/>
            <person name="Symeonidi A."/>
            <person name="Elias M."/>
            <person name="Eveleigh R.J."/>
            <person name="Herman E.K."/>
            <person name="Klute M.J."/>
            <person name="Nakayama T."/>
            <person name="Obornik M."/>
            <person name="Reyes-Prieto A."/>
            <person name="Armbrust E.V."/>
            <person name="Aves S.J."/>
            <person name="Beiko R.G."/>
            <person name="Coutinho P."/>
            <person name="Dacks J.B."/>
            <person name="Durnford D.G."/>
            <person name="Fast N.M."/>
            <person name="Green B.R."/>
            <person name="Grisdale C."/>
            <person name="Hempe F."/>
            <person name="Henrissat B."/>
            <person name="Hoppner M.P."/>
            <person name="Ishida K.-I."/>
            <person name="Kim E."/>
            <person name="Koreny L."/>
            <person name="Kroth P.G."/>
            <person name="Liu Y."/>
            <person name="Malik S.-B."/>
            <person name="Maier U.G."/>
            <person name="McRose D."/>
            <person name="Mock T."/>
            <person name="Neilson J.A."/>
            <person name="Onodera N.T."/>
            <person name="Poole A.M."/>
            <person name="Pritham E.J."/>
            <person name="Richards T.A."/>
            <person name="Rocap G."/>
            <person name="Roy S.W."/>
            <person name="Sarai C."/>
            <person name="Schaack S."/>
            <person name="Shirato S."/>
            <person name="Slamovits C.H."/>
            <person name="Spencer D.F."/>
            <person name="Suzuki S."/>
            <person name="Worden A.Z."/>
            <person name="Zauner S."/>
            <person name="Barry K."/>
            <person name="Bell C."/>
            <person name="Bharti A.K."/>
            <person name="Crow J.A."/>
            <person name="Grimwood J."/>
            <person name="Kramer R."/>
            <person name="Lindquist E."/>
            <person name="Lucas S."/>
            <person name="Salamov A."/>
            <person name="McFadden G.I."/>
            <person name="Lane C.E."/>
            <person name="Keeling P.J."/>
            <person name="Gray M.W."/>
            <person name="Grigoriev I.V."/>
            <person name="Archibald J.M."/>
        </authorList>
    </citation>
    <scope>NUCLEOTIDE SEQUENCE</scope>
    <source>
        <strain evidence="3">CCMP2712</strain>
    </source>
</reference>
<evidence type="ECO:0000313" key="1">
    <source>
        <dbReference type="EMBL" id="EKX55277.1"/>
    </source>
</evidence>
<dbReference type="HOGENOM" id="CLU_777170_0_0_1"/>
<dbReference type="KEGG" id="gtt:GUITHDRAFT_131518"/>
<dbReference type="InterPro" id="IPR036915">
    <property type="entry name" value="Cyclin-like_sf"/>
</dbReference>
<proteinExistence type="predicted"/>
<dbReference type="GeneID" id="17311949"/>
<keyword evidence="3" id="KW-1185">Reference proteome</keyword>
<dbReference type="PaxDb" id="55529-EKX55277"/>
<dbReference type="Gene3D" id="1.10.472.10">
    <property type="entry name" value="Cyclin-like"/>
    <property type="match status" value="1"/>
</dbReference>
<dbReference type="AlphaFoldDB" id="L1K3Z4"/>
<sequence length="357" mass="40239">MILGLHEDQQACRPLEVSSAADDEDLMPPLKKARSFDLNIMVEASSLNETPKESCLRKERQLPNTCALPDRAVKEVLNSISYGSARARTPRRPVKKVSIDPRVRELKLMLSPDWGVDKADMLMHALSRDAQQRFLISYKKTRDAAVSLVVMASRRFSVSTATSIRAITIFDKFMSKVLENIVVGDTRFYQSGESGQFEGFPKHFCVEVPLACFQMSCKFVEVLSPRLADVTSLVGEGCSITSLRSAELFVWEVLDHHLDFLTASDVLYKLLDLASRFLRNKFQTYIEANIKIALCCHEAIFLRPSDIAVGALIYTFKDMGLDDKSFDFIPKFMKTAKSEECEGQIKAFVAAVRNRKK</sequence>